<comment type="caution">
    <text evidence="1">The sequence shown here is derived from an EMBL/GenBank/DDBJ whole genome shotgun (WGS) entry which is preliminary data.</text>
</comment>
<proteinExistence type="predicted"/>
<accession>A0ACB7CFH8</accession>
<evidence type="ECO:0000313" key="2">
    <source>
        <dbReference type="Proteomes" id="UP000768646"/>
    </source>
</evidence>
<name>A0ACB7CFH8_9ASCO</name>
<evidence type="ECO:0000313" key="1">
    <source>
        <dbReference type="EMBL" id="KAG4305827.1"/>
    </source>
</evidence>
<organism evidence="1 2">
    <name type="scientific">Pneumocystis oryctolagi</name>
    <dbReference type="NCBI Taxonomy" id="42067"/>
    <lineage>
        <taxon>Eukaryota</taxon>
        <taxon>Fungi</taxon>
        <taxon>Dikarya</taxon>
        <taxon>Ascomycota</taxon>
        <taxon>Taphrinomycotina</taxon>
        <taxon>Pneumocystomycetes</taxon>
        <taxon>Pneumocystaceae</taxon>
        <taxon>Pneumocystis</taxon>
    </lineage>
</organism>
<dbReference type="EMBL" id="JABTEG010000002">
    <property type="protein sequence ID" value="KAG4305827.1"/>
    <property type="molecule type" value="Genomic_DNA"/>
</dbReference>
<reference evidence="1 2" key="1">
    <citation type="journal article" date="2021" name="Commun. Biol.">
        <title>Genomic insights into the host specific adaptation of the Pneumocystis genus.</title>
        <authorList>
            <person name="Cisse O.H."/>
            <person name="Ma L."/>
            <person name="Dekker J.P."/>
            <person name="Khil P.P."/>
            <person name="Youn J.-H."/>
            <person name="Brenchley J.M."/>
            <person name="Blair R."/>
            <person name="Pahar B."/>
            <person name="Chabe M."/>
            <person name="Van Rompay K.K.A."/>
            <person name="Keesler R."/>
            <person name="Sukura A."/>
            <person name="Hirsch V."/>
            <person name="Kutty G."/>
            <person name="Liu Y."/>
            <person name="Peng L."/>
            <person name="Chen J."/>
            <person name="Song J."/>
            <person name="Weissenbacher-Lang C."/>
            <person name="Xu J."/>
            <person name="Upham N.S."/>
            <person name="Stajich J.E."/>
            <person name="Cuomo C.A."/>
            <person name="Cushion M.T."/>
            <person name="Kovacs J.A."/>
        </authorList>
    </citation>
    <scope>NUCLEOTIDE SEQUENCE [LARGE SCALE GENOMIC DNA]</scope>
    <source>
        <strain evidence="1 2">RABM</strain>
    </source>
</reference>
<sequence length="207" mass="24343">MYWINNVFWKRLILKSKIIRVMIQNPMVWVDCEMSGLDPEKHELLEVAVLITDGDLNILDKVIVIKGFERVIHHSENILNSMNSWCKKHHEEACGLIQSVLLSPYTLASTESDFLKYIQKYVPKPKVAMLAGNSVHVDKAFLLRYMPSIVEYLHYRIIDVSTIKELAKCWNYEVFQNAPKKKASHRAMDDVRESIEELRYYKKTWLK</sequence>
<keyword evidence="2" id="KW-1185">Reference proteome</keyword>
<protein>
    <submittedName>
        <fullName evidence="1">Uncharacterized protein</fullName>
    </submittedName>
</protein>
<gene>
    <name evidence="1" type="ORF">PORY_000737</name>
</gene>
<dbReference type="Proteomes" id="UP000768646">
    <property type="component" value="Unassembled WGS sequence"/>
</dbReference>